<evidence type="ECO:0000313" key="4">
    <source>
        <dbReference type="EMBL" id="APR05994.1"/>
    </source>
</evidence>
<dbReference type="OrthoDB" id="8066003at2"/>
<dbReference type="Pfam" id="PF00392">
    <property type="entry name" value="GntR"/>
    <property type="match status" value="1"/>
</dbReference>
<keyword evidence="5" id="KW-1185">Reference proteome</keyword>
<keyword evidence="3" id="KW-0804">Transcription</keyword>
<dbReference type="CDD" id="cd07377">
    <property type="entry name" value="WHTH_GntR"/>
    <property type="match status" value="1"/>
</dbReference>
<organism evidence="4 5">
    <name type="scientific">Thauera chlorobenzoica</name>
    <dbReference type="NCBI Taxonomy" id="96773"/>
    <lineage>
        <taxon>Bacteria</taxon>
        <taxon>Pseudomonadati</taxon>
        <taxon>Pseudomonadota</taxon>
        <taxon>Betaproteobacteria</taxon>
        <taxon>Rhodocyclales</taxon>
        <taxon>Zoogloeaceae</taxon>
        <taxon>Thauera</taxon>
    </lineage>
</organism>
<dbReference type="Gene3D" id="1.20.120.530">
    <property type="entry name" value="GntR ligand-binding domain-like"/>
    <property type="match status" value="1"/>
</dbReference>
<dbReference type="STRING" id="96773.Tchl_3187"/>
<dbReference type="InterPro" id="IPR036388">
    <property type="entry name" value="WH-like_DNA-bd_sf"/>
</dbReference>
<dbReference type="PANTHER" id="PTHR43537">
    <property type="entry name" value="TRANSCRIPTIONAL REGULATOR, GNTR FAMILY"/>
    <property type="match status" value="1"/>
</dbReference>
<dbReference type="KEGG" id="tcl:Tchl_3187"/>
<dbReference type="EMBL" id="CP018839">
    <property type="protein sequence ID" value="APR05994.1"/>
    <property type="molecule type" value="Genomic_DNA"/>
</dbReference>
<accession>A0A1H5TYY2</accession>
<dbReference type="InterPro" id="IPR000524">
    <property type="entry name" value="Tscrpt_reg_HTH_GntR"/>
</dbReference>
<keyword evidence="2" id="KW-0238">DNA-binding</keyword>
<dbReference type="Pfam" id="PF07729">
    <property type="entry name" value="FCD"/>
    <property type="match status" value="1"/>
</dbReference>
<evidence type="ECO:0000256" key="1">
    <source>
        <dbReference type="ARBA" id="ARBA00023015"/>
    </source>
</evidence>
<dbReference type="InterPro" id="IPR036390">
    <property type="entry name" value="WH_DNA-bd_sf"/>
</dbReference>
<dbReference type="InterPro" id="IPR008920">
    <property type="entry name" value="TF_FadR/GntR_C"/>
</dbReference>
<evidence type="ECO:0000313" key="5">
    <source>
        <dbReference type="Proteomes" id="UP000185739"/>
    </source>
</evidence>
<dbReference type="GO" id="GO:0003677">
    <property type="term" value="F:DNA binding"/>
    <property type="evidence" value="ECO:0007669"/>
    <property type="project" value="UniProtKB-KW"/>
</dbReference>
<keyword evidence="1" id="KW-0805">Transcription regulation</keyword>
<dbReference type="Gene3D" id="1.10.10.10">
    <property type="entry name" value="Winged helix-like DNA-binding domain superfamily/Winged helix DNA-binding domain"/>
    <property type="match status" value="1"/>
</dbReference>
<dbReference type="RefSeq" id="WP_075149248.1">
    <property type="nucleotide sequence ID" value="NZ_CP018839.1"/>
</dbReference>
<dbReference type="SMART" id="SM00345">
    <property type="entry name" value="HTH_GNTR"/>
    <property type="match status" value="1"/>
</dbReference>
<dbReference type="AlphaFoldDB" id="A0A1H5TYY2"/>
<dbReference type="InterPro" id="IPR011711">
    <property type="entry name" value="GntR_C"/>
</dbReference>
<reference evidence="4 5" key="1">
    <citation type="submission" date="2016-12" db="EMBL/GenBank/DDBJ databases">
        <title>Complete genome sequence of Thauera chlorobenzoica, a Betaproteobacterium degrading haloaromatics anaerobically to CO2 and halides.</title>
        <authorList>
            <person name="Goris T."/>
            <person name="Mergelsberg M."/>
            <person name="Boll M."/>
        </authorList>
    </citation>
    <scope>NUCLEOTIDE SEQUENCE [LARGE SCALE GENOMIC DNA]</scope>
    <source>
        <strain evidence="4 5">3CB1</strain>
    </source>
</reference>
<dbReference type="SMART" id="SM00895">
    <property type="entry name" value="FCD"/>
    <property type="match status" value="1"/>
</dbReference>
<dbReference type="GO" id="GO:0003700">
    <property type="term" value="F:DNA-binding transcription factor activity"/>
    <property type="evidence" value="ECO:0007669"/>
    <property type="project" value="InterPro"/>
</dbReference>
<proteinExistence type="predicted"/>
<evidence type="ECO:0000256" key="2">
    <source>
        <dbReference type="ARBA" id="ARBA00023125"/>
    </source>
</evidence>
<dbReference type="Proteomes" id="UP000185739">
    <property type="component" value="Chromosome"/>
</dbReference>
<gene>
    <name evidence="4" type="ORF">Tchl_3187</name>
</gene>
<name>A0A1H5TYY2_9RHOO</name>
<dbReference type="PROSITE" id="PS50949">
    <property type="entry name" value="HTH_GNTR"/>
    <property type="match status" value="1"/>
</dbReference>
<sequence>MAIKTLSQAPEDNPSQTVRALLRLREMILDGELPAGERISEPVVAELTGISRTPIRTALVRLQEEGLLDPIRSGGFKVKSFSLDEICDAIEVRGTLEGLAARLAAERGVAPELIDALRACTRDIDAALDASTELSDERFTAYVEANARYHALLEQACASEVVQRQLERCKALPFASPNAFLRVQAVSPDALLTLQIANAQHCAVIEALAAREGSRAEALMREHTRIARRNLETTLANPHIKALVPGASLIVTR</sequence>
<dbReference type="SUPFAM" id="SSF46785">
    <property type="entry name" value="Winged helix' DNA-binding domain"/>
    <property type="match status" value="1"/>
</dbReference>
<protein>
    <submittedName>
        <fullName evidence="4">Transcriptional regulator, GntR family</fullName>
    </submittedName>
</protein>
<dbReference type="PANTHER" id="PTHR43537:SF49">
    <property type="entry name" value="TRANSCRIPTIONAL REGULATORY PROTEIN"/>
    <property type="match status" value="1"/>
</dbReference>
<dbReference type="SUPFAM" id="SSF48008">
    <property type="entry name" value="GntR ligand-binding domain-like"/>
    <property type="match status" value="1"/>
</dbReference>
<evidence type="ECO:0000256" key="3">
    <source>
        <dbReference type="ARBA" id="ARBA00023163"/>
    </source>
</evidence>